<proteinExistence type="predicted"/>
<keyword evidence="2" id="KW-1185">Reference proteome</keyword>
<evidence type="ECO:0000313" key="2">
    <source>
        <dbReference type="Proteomes" id="UP001157003"/>
    </source>
</evidence>
<protein>
    <submittedName>
        <fullName evidence="1">Terminase large subunit</fullName>
    </submittedName>
</protein>
<dbReference type="EMBL" id="ON649700">
    <property type="protein sequence ID" value="UVF62366.1"/>
    <property type="molecule type" value="Genomic_DNA"/>
</dbReference>
<dbReference type="Proteomes" id="UP001157003">
    <property type="component" value="Segment"/>
</dbReference>
<name>A0A976YF32_9CAUD</name>
<dbReference type="Gene3D" id="3.30.420.240">
    <property type="match status" value="1"/>
</dbReference>
<organism evidence="1 2">
    <name type="scientific">Nitrososphaeria virus YSH_174770</name>
    <dbReference type="NCBI Taxonomy" id="3071322"/>
    <lineage>
        <taxon>Viruses</taxon>
        <taxon>Duplodnaviria</taxon>
        <taxon>Heunggongvirae</taxon>
        <taxon>Uroviricota</taxon>
        <taxon>Caudoviricetes</taxon>
        <taxon>Juravirales</taxon>
        <taxon>Yangangviridae</taxon>
        <taxon>Senitvirus</taxon>
        <taxon>Senitvirus yangshanense</taxon>
    </lineage>
</organism>
<dbReference type="InterPro" id="IPR027417">
    <property type="entry name" value="P-loop_NTPase"/>
</dbReference>
<evidence type="ECO:0000313" key="1">
    <source>
        <dbReference type="EMBL" id="UVF62366.1"/>
    </source>
</evidence>
<dbReference type="Gene3D" id="3.40.50.300">
    <property type="entry name" value="P-loop containing nucleotide triphosphate hydrolases"/>
    <property type="match status" value="1"/>
</dbReference>
<accession>A0A976YF32</accession>
<sequence length="471" mass="53928">MNRFESDMHQAMQLINNEADSIVEFERYRGMTFEEFWNALPRKLTYTSYEKELCEILEKNKKLWVKKATGLGITEFMTRWIAWNCVKDDEWRNSQVDISVVIITGANQQLTNKVVGRIKGLFTGKEFKTKESLVVLNGCKIEAFPTNHLEPARGLNPRLVFLDEGDFFPLRYQQEARTVAERYRAKGDAYITMVSTPNVPGGLFETMEDEQDNGYIMKHYDYTHGVGVVYDPKIIEIEKKQNPSFEREYNLQYGYGLGDIFEGIDDVIEEYNLDIIGGRSGCYGDPAFGSSNFGVLGAEVRDDMIYVIEANEFPRPSPSAMLDVMEDMAHRFNDNCKIDSAHPGFIRDLEERGIPALPVNFGLQIRDHESANVQSLRSKMTINAAQLVKNRKVRIHPSHTKLISQMRAARFDKKGGIDKEELNADVLDCFIMGCWDLKQFNYEHTDIIGGKINAKDSNTKKSVFFEVESDE</sequence>
<reference evidence="1 2" key="1">
    <citation type="submission" date="2022-05" db="EMBL/GenBank/DDBJ databases">
        <title>Diverse viruses of marine archaea discovered using metagenomics.</title>
        <authorList>
            <person name="Zhou Y."/>
        </authorList>
    </citation>
    <scope>NUCLEOTIDE SEQUENCE [LARGE SCALE GENOMIC DNA]</scope>
    <source>
        <strain evidence="1">YSH_174770</strain>
    </source>
</reference>